<dbReference type="PANTHER" id="PTHR43397:SF1">
    <property type="entry name" value="ERGOTHIONEINE BIOSYNTHESIS PROTEIN 1"/>
    <property type="match status" value="1"/>
</dbReference>
<evidence type="ECO:0000256" key="2">
    <source>
        <dbReference type="ARBA" id="ARBA00022679"/>
    </source>
</evidence>
<comment type="caution">
    <text evidence="4">The sequence shown here is derived from an EMBL/GenBank/DDBJ whole genome shotgun (WGS) entry which is preliminary data.</text>
</comment>
<evidence type="ECO:0000256" key="1">
    <source>
        <dbReference type="ARBA" id="ARBA00022603"/>
    </source>
</evidence>
<protein>
    <recommendedName>
        <fullName evidence="3">Histidine-specific methyltransferase SAM-dependent domain-containing protein</fullName>
    </recommendedName>
</protein>
<keyword evidence="1" id="KW-0489">Methyltransferase</keyword>
<dbReference type="InterPro" id="IPR051128">
    <property type="entry name" value="EgtD_Methyltrsf_superfamily"/>
</dbReference>
<evidence type="ECO:0000313" key="5">
    <source>
        <dbReference type="Proteomes" id="UP000271624"/>
    </source>
</evidence>
<dbReference type="GO" id="GO:0008168">
    <property type="term" value="F:methyltransferase activity"/>
    <property type="evidence" value="ECO:0007669"/>
    <property type="project" value="UniProtKB-KW"/>
</dbReference>
<gene>
    <name evidence="4" type="ORF">DSM106972_066440</name>
</gene>
<dbReference type="Pfam" id="PF10017">
    <property type="entry name" value="Methyltransf_33"/>
    <property type="match status" value="1"/>
</dbReference>
<dbReference type="PANTHER" id="PTHR43397">
    <property type="entry name" value="ERGOTHIONEINE BIOSYNTHESIS PROTEIN 1"/>
    <property type="match status" value="1"/>
</dbReference>
<dbReference type="Proteomes" id="UP000271624">
    <property type="component" value="Unassembled WGS sequence"/>
</dbReference>
<reference evidence="4" key="2">
    <citation type="journal article" date="2019" name="Genome Biol. Evol.">
        <title>Day and night: Metabolic profiles and evolutionary relationships of six axenic non-marine cyanobacteria.</title>
        <authorList>
            <person name="Will S.E."/>
            <person name="Henke P."/>
            <person name="Boedeker C."/>
            <person name="Huang S."/>
            <person name="Brinkmann H."/>
            <person name="Rohde M."/>
            <person name="Jarek M."/>
            <person name="Friedl T."/>
            <person name="Seufert S."/>
            <person name="Schumacher M."/>
            <person name="Overmann J."/>
            <person name="Neumann-Schaal M."/>
            <person name="Petersen J."/>
        </authorList>
    </citation>
    <scope>NUCLEOTIDE SEQUENCE [LARGE SCALE GENOMIC DNA]</scope>
    <source>
        <strain evidence="4">PCC 7102</strain>
    </source>
</reference>
<accession>A0A3S1CF63</accession>
<dbReference type="EMBL" id="RSCL01000019">
    <property type="protein sequence ID" value="RUT01547.1"/>
    <property type="molecule type" value="Genomic_DNA"/>
</dbReference>
<dbReference type="AlphaFoldDB" id="A0A3S1CF63"/>
<evidence type="ECO:0000313" key="4">
    <source>
        <dbReference type="EMBL" id="RUT01547.1"/>
    </source>
</evidence>
<dbReference type="InterPro" id="IPR019257">
    <property type="entry name" value="MeTrfase_dom"/>
</dbReference>
<proteinExistence type="predicted"/>
<organism evidence="4 5">
    <name type="scientific">Dulcicalothrix desertica PCC 7102</name>
    <dbReference type="NCBI Taxonomy" id="232991"/>
    <lineage>
        <taxon>Bacteria</taxon>
        <taxon>Bacillati</taxon>
        <taxon>Cyanobacteriota</taxon>
        <taxon>Cyanophyceae</taxon>
        <taxon>Nostocales</taxon>
        <taxon>Calotrichaceae</taxon>
        <taxon>Dulcicalothrix</taxon>
    </lineage>
</organism>
<keyword evidence="5" id="KW-1185">Reference proteome</keyword>
<keyword evidence="2" id="KW-0808">Transferase</keyword>
<feature type="domain" description="Histidine-specific methyltransferase SAM-dependent" evidence="3">
    <location>
        <begin position="2"/>
        <end position="76"/>
    </location>
</feature>
<name>A0A3S1CF63_9CYAN</name>
<reference evidence="4" key="1">
    <citation type="submission" date="2018-12" db="EMBL/GenBank/DDBJ databases">
        <authorList>
            <person name="Will S."/>
            <person name="Neumann-Schaal M."/>
            <person name="Henke P."/>
        </authorList>
    </citation>
    <scope>NUCLEOTIDE SEQUENCE</scope>
    <source>
        <strain evidence="4">PCC 7102</strain>
    </source>
</reference>
<sequence length="77" mass="9100">MDSGEFFLLGIDLQKPKPILEAAYNDSQGVTATFNLNMLDHINWLYNGNFNTMQFEHWAFYNETENQIEMHLRSKQQ</sequence>
<dbReference type="GO" id="GO:0032259">
    <property type="term" value="P:methylation"/>
    <property type="evidence" value="ECO:0007669"/>
    <property type="project" value="UniProtKB-KW"/>
</dbReference>
<evidence type="ECO:0000259" key="3">
    <source>
        <dbReference type="Pfam" id="PF10017"/>
    </source>
</evidence>